<protein>
    <submittedName>
        <fullName evidence="9">Testis expressed 10</fullName>
    </submittedName>
</protein>
<dbReference type="InterPro" id="IPR057949">
    <property type="entry name" value="TPR_TEX10"/>
</dbReference>
<keyword evidence="4" id="KW-0539">Nucleus</keyword>
<evidence type="ECO:0000256" key="1">
    <source>
        <dbReference type="ARBA" id="ARBA00004604"/>
    </source>
</evidence>
<feature type="region of interest" description="Disordered" evidence="6">
    <location>
        <begin position="1"/>
        <end position="25"/>
    </location>
</feature>
<dbReference type="InterPro" id="IPR021133">
    <property type="entry name" value="HEAT_type_2"/>
</dbReference>
<keyword evidence="10" id="KW-1185">Reference proteome</keyword>
<gene>
    <name evidence="9" type="primary">tex10</name>
</gene>
<dbReference type="Pfam" id="PF25781">
    <property type="entry name" value="TPR_TEX10"/>
    <property type="match status" value="1"/>
</dbReference>
<dbReference type="Pfam" id="PF12333">
    <property type="entry name" value="Ipi1_N"/>
    <property type="match status" value="1"/>
</dbReference>
<dbReference type="AlphaFoldDB" id="A0A4W3KBW1"/>
<feature type="domain" description="TEX10-like TPR repeats" evidence="8">
    <location>
        <begin position="551"/>
        <end position="918"/>
    </location>
</feature>
<evidence type="ECO:0000256" key="4">
    <source>
        <dbReference type="ARBA" id="ARBA00023242"/>
    </source>
</evidence>
<dbReference type="STRING" id="7868.ENSCMIP00000042615"/>
<accession>A0A4W3KBW1</accession>
<dbReference type="Gene3D" id="1.25.10.10">
    <property type="entry name" value="Leucine-rich Repeat Variant"/>
    <property type="match status" value="1"/>
</dbReference>
<dbReference type="Proteomes" id="UP000314986">
    <property type="component" value="Unassembled WGS sequence"/>
</dbReference>
<dbReference type="InterPro" id="IPR016024">
    <property type="entry name" value="ARM-type_fold"/>
</dbReference>
<dbReference type="InterPro" id="IPR011989">
    <property type="entry name" value="ARM-like"/>
</dbReference>
<dbReference type="PANTHER" id="PTHR16056">
    <property type="entry name" value="REGULATOR OF MICROTUBULE DYNAMICS PROTEIN"/>
    <property type="match status" value="1"/>
</dbReference>
<dbReference type="GeneTree" id="ENSGT00950000182992"/>
<reference evidence="10" key="2">
    <citation type="journal article" date="2007" name="PLoS Biol.">
        <title>Survey sequencing and comparative analysis of the elephant shark (Callorhinchus milii) genome.</title>
        <authorList>
            <person name="Venkatesh B."/>
            <person name="Kirkness E.F."/>
            <person name="Loh Y.H."/>
            <person name="Halpern A.L."/>
            <person name="Lee A.P."/>
            <person name="Johnson J."/>
            <person name="Dandona N."/>
            <person name="Viswanathan L.D."/>
            <person name="Tay A."/>
            <person name="Venter J.C."/>
            <person name="Strausberg R.L."/>
            <person name="Brenner S."/>
        </authorList>
    </citation>
    <scope>NUCLEOTIDE SEQUENCE [LARGE SCALE GENOMIC DNA]</scope>
</reference>
<comment type="similarity">
    <text evidence="3">Belongs to the IPI1/TEX10 family.</text>
</comment>
<organism evidence="9 10">
    <name type="scientific">Callorhinchus milii</name>
    <name type="common">Ghost shark</name>
    <dbReference type="NCBI Taxonomy" id="7868"/>
    <lineage>
        <taxon>Eukaryota</taxon>
        <taxon>Metazoa</taxon>
        <taxon>Chordata</taxon>
        <taxon>Craniata</taxon>
        <taxon>Vertebrata</taxon>
        <taxon>Chondrichthyes</taxon>
        <taxon>Holocephali</taxon>
        <taxon>Chimaeriformes</taxon>
        <taxon>Callorhinchidae</taxon>
        <taxon>Callorhinchus</taxon>
    </lineage>
</organism>
<reference evidence="10" key="1">
    <citation type="journal article" date="2006" name="Science">
        <title>Ancient noncoding elements conserved in the human genome.</title>
        <authorList>
            <person name="Venkatesh B."/>
            <person name="Kirkness E.F."/>
            <person name="Loh Y.H."/>
            <person name="Halpern A.L."/>
            <person name="Lee A.P."/>
            <person name="Johnson J."/>
            <person name="Dandona N."/>
            <person name="Viswanathan L.D."/>
            <person name="Tay A."/>
            <person name="Venter J.C."/>
            <person name="Strausberg R.L."/>
            <person name="Brenner S."/>
        </authorList>
    </citation>
    <scope>NUCLEOTIDE SEQUENCE [LARGE SCALE GENOMIC DNA]</scope>
</reference>
<dbReference type="GO" id="GO:0071339">
    <property type="term" value="C:MLL1 complex"/>
    <property type="evidence" value="ECO:0007669"/>
    <property type="project" value="TreeGrafter"/>
</dbReference>
<reference evidence="9" key="5">
    <citation type="submission" date="2025-09" db="UniProtKB">
        <authorList>
            <consortium name="Ensembl"/>
        </authorList>
    </citation>
    <scope>IDENTIFICATION</scope>
</reference>
<reference evidence="9" key="4">
    <citation type="submission" date="2025-08" db="UniProtKB">
        <authorList>
            <consortium name="Ensembl"/>
        </authorList>
    </citation>
    <scope>IDENTIFICATION</scope>
</reference>
<evidence type="ECO:0000256" key="6">
    <source>
        <dbReference type="SAM" id="MobiDB-lite"/>
    </source>
</evidence>
<evidence type="ECO:0000259" key="7">
    <source>
        <dbReference type="Pfam" id="PF12333"/>
    </source>
</evidence>
<dbReference type="InParanoid" id="A0A4W3KBW1"/>
<evidence type="ECO:0000313" key="9">
    <source>
        <dbReference type="Ensembl" id="ENSCMIP00000042615.1"/>
    </source>
</evidence>
<dbReference type="FunFam" id="1.25.10.10:FF:000164">
    <property type="entry name" value="Testis-expressed sequence 10 protein"/>
    <property type="match status" value="1"/>
</dbReference>
<evidence type="ECO:0000259" key="8">
    <source>
        <dbReference type="Pfam" id="PF25781"/>
    </source>
</evidence>
<name>A0A4W3KBW1_CALMI</name>
<evidence type="ECO:0000256" key="5">
    <source>
        <dbReference type="PROSITE-ProRule" id="PRU00103"/>
    </source>
</evidence>
<sequence>NTYIRLSHGERGKMSKKRKRQDDFQKVKLKVGKKKPKSDNATNTNFKTQAVHVPEQLKTDASLPTNNRKLNVKDLLTQLHHYNSGVKQSALTGLKDLVSQHPSVITSHLSNILSDVSAVFTDKDPTVRAAAVRLLHFLAPRISGEQMAPFYPLVSAHLSSAMTHIVEGIQEDALKVLDVLLEHYPELLTESSNVLLKNFVELISHQKFSKEMKAGGKTSSWILSINPNRHITSQQWRLNVLTRLKKFLQTVVEGLSHSVENEAIFETDDRTGSEYMSTLEVNWEQYINGQQQIQLYEHSGSQPCIGVGTEDGLSSIENLKAFIKTLVPLLLDCWVEASPSQLVAPIPGNLLEPEAMMLMMQVLSIIQLLWKLMHQQDETQKLESWLRNQYLNDFKNHFIRNFPYSVMETLKPKKKDGTKKEKQGAAVLNGADHILALNLALCQVMVLLTNTSTVHLDTEWLEQIRKFVTESLSDGRKLSSHQLSGLLMVVWRLVLIQRNRGASEELLRAVYTQYQQQGLTLSVRTLLLHFFSGLYLREKSSNLLISRSKLLTRWLAGLPLQLAQLGSRNPLLSAQLINVIHAAAARANKELLQSLQSNVYRLYDPQDGTLVLLPSDMQHCLVQLVYFLPCISPELLSCLSRCCTMGRLSSKLATCLIRILHTRSSFGGWTTSLQDSVVKDVDYFSFLFSTLTGFSGDELAWLQNSNSNPHVRQTQFSPVRLYVTDLDQFVHHWTLTEVVCHCLSSIPSRIQCCDILQSAICKHLVGVNLLPDSTAGSVLTAVSQLIDPAFIPNECLLKFLASCCYSLLYFILTLEKNKMNDCLCRDLLWSSCLTALIHIPRLLRLMLQGVKVNGSSQEELPVIAQVLRLLLKQAQLRQHMVANAALLQQVIQDITNCKTGDGQEQWLTELHYWFSISITARPRGTTSLPVTY</sequence>
<proteinExistence type="inferred from homology"/>
<dbReference type="Ensembl" id="ENSCMIT00000043234.1">
    <property type="protein sequence ID" value="ENSCMIP00000042615.1"/>
    <property type="gene ID" value="ENSCMIG00000017714.1"/>
</dbReference>
<evidence type="ECO:0000313" key="10">
    <source>
        <dbReference type="Proteomes" id="UP000314986"/>
    </source>
</evidence>
<evidence type="ECO:0000256" key="3">
    <source>
        <dbReference type="ARBA" id="ARBA00006427"/>
    </source>
</evidence>
<feature type="repeat" description="HEAT" evidence="5">
    <location>
        <begin position="112"/>
        <end position="150"/>
    </location>
</feature>
<dbReference type="FunCoup" id="A0A4W3KBW1">
    <property type="interactions" value="684"/>
</dbReference>
<dbReference type="PANTHER" id="PTHR16056:SF2">
    <property type="entry name" value="TESTIS-EXPRESSED PROTEIN 10"/>
    <property type="match status" value="1"/>
</dbReference>
<dbReference type="OMA" id="WKLHANN"/>
<comment type="subcellular location">
    <subcellularLocation>
        <location evidence="1">Nucleus</location>
        <location evidence="1">Nucleolus</location>
    </subcellularLocation>
    <subcellularLocation>
        <location evidence="2">Nucleus</location>
        <location evidence="2">Nucleoplasm</location>
    </subcellularLocation>
</comment>
<dbReference type="SUPFAM" id="SSF48371">
    <property type="entry name" value="ARM repeat"/>
    <property type="match status" value="1"/>
</dbReference>
<feature type="domain" description="Pre-rRNA-processing protein Ipi1 N-terminal" evidence="7">
    <location>
        <begin position="145"/>
        <end position="248"/>
    </location>
</feature>
<evidence type="ECO:0000256" key="2">
    <source>
        <dbReference type="ARBA" id="ARBA00004642"/>
    </source>
</evidence>
<dbReference type="InterPro" id="IPR024679">
    <property type="entry name" value="Ipi1_N"/>
</dbReference>
<reference evidence="10" key="3">
    <citation type="journal article" date="2014" name="Nature">
        <title>Elephant shark genome provides unique insights into gnathostome evolution.</title>
        <authorList>
            <consortium name="International Elephant Shark Genome Sequencing Consortium"/>
            <person name="Venkatesh B."/>
            <person name="Lee A.P."/>
            <person name="Ravi V."/>
            <person name="Maurya A.K."/>
            <person name="Lian M.M."/>
            <person name="Swann J.B."/>
            <person name="Ohta Y."/>
            <person name="Flajnik M.F."/>
            <person name="Sutoh Y."/>
            <person name="Kasahara M."/>
            <person name="Hoon S."/>
            <person name="Gangu V."/>
            <person name="Roy S.W."/>
            <person name="Irimia M."/>
            <person name="Korzh V."/>
            <person name="Kondrychyn I."/>
            <person name="Lim Z.W."/>
            <person name="Tay B.H."/>
            <person name="Tohari S."/>
            <person name="Kong K.W."/>
            <person name="Ho S."/>
            <person name="Lorente-Galdos B."/>
            <person name="Quilez J."/>
            <person name="Marques-Bonet T."/>
            <person name="Raney B.J."/>
            <person name="Ingham P.W."/>
            <person name="Tay A."/>
            <person name="Hillier L.W."/>
            <person name="Minx P."/>
            <person name="Boehm T."/>
            <person name="Wilson R.K."/>
            <person name="Brenner S."/>
            <person name="Warren W.C."/>
        </authorList>
    </citation>
    <scope>NUCLEOTIDE SEQUENCE [LARGE SCALE GENOMIC DNA]</scope>
</reference>
<dbReference type="PROSITE" id="PS50077">
    <property type="entry name" value="HEAT_REPEAT"/>
    <property type="match status" value="1"/>
</dbReference>
<dbReference type="GO" id="GO:0005730">
    <property type="term" value="C:nucleolus"/>
    <property type="evidence" value="ECO:0007669"/>
    <property type="project" value="UniProtKB-SubCell"/>
</dbReference>